<dbReference type="SUPFAM" id="SSF81321">
    <property type="entry name" value="Family A G protein-coupled receptor-like"/>
    <property type="match status" value="1"/>
</dbReference>
<evidence type="ECO:0000256" key="1">
    <source>
        <dbReference type="ARBA" id="ARBA00004141"/>
    </source>
</evidence>
<dbReference type="AlphaFoldDB" id="A0A9D4F9S5"/>
<dbReference type="EMBL" id="JAIWYP010000007">
    <property type="protein sequence ID" value="KAH3791897.1"/>
    <property type="molecule type" value="Genomic_DNA"/>
</dbReference>
<feature type="transmembrane region" description="Helical" evidence="9">
    <location>
        <begin position="210"/>
        <end position="237"/>
    </location>
</feature>
<accession>A0A9D4F9S5</accession>
<feature type="transmembrane region" description="Helical" evidence="9">
    <location>
        <begin position="25"/>
        <end position="49"/>
    </location>
</feature>
<evidence type="ECO:0000313" key="11">
    <source>
        <dbReference type="EMBL" id="KAH3791897.1"/>
    </source>
</evidence>
<feature type="transmembrane region" description="Helical" evidence="9">
    <location>
        <begin position="143"/>
        <end position="165"/>
    </location>
</feature>
<evidence type="ECO:0000256" key="9">
    <source>
        <dbReference type="SAM" id="Phobius"/>
    </source>
</evidence>
<dbReference type="PRINTS" id="PR00237">
    <property type="entry name" value="GPCRRHODOPSN"/>
</dbReference>
<dbReference type="GO" id="GO:0005886">
    <property type="term" value="C:plasma membrane"/>
    <property type="evidence" value="ECO:0007669"/>
    <property type="project" value="TreeGrafter"/>
</dbReference>
<dbReference type="PANTHER" id="PTHR24243">
    <property type="entry name" value="G-PROTEIN COUPLED RECEPTOR"/>
    <property type="match status" value="1"/>
</dbReference>
<dbReference type="PROSITE" id="PS50262">
    <property type="entry name" value="G_PROTEIN_RECEP_F1_2"/>
    <property type="match status" value="1"/>
</dbReference>
<evidence type="ECO:0000256" key="3">
    <source>
        <dbReference type="ARBA" id="ARBA00022989"/>
    </source>
</evidence>
<feature type="region of interest" description="Disordered" evidence="8">
    <location>
        <begin position="301"/>
        <end position="339"/>
    </location>
</feature>
<keyword evidence="6" id="KW-0675">Receptor</keyword>
<keyword evidence="12" id="KW-1185">Reference proteome</keyword>
<comment type="caution">
    <text evidence="11">The sequence shown here is derived from an EMBL/GenBank/DDBJ whole genome shotgun (WGS) entry which is preliminary data.</text>
</comment>
<feature type="transmembrane region" description="Helical" evidence="9">
    <location>
        <begin position="104"/>
        <end position="122"/>
    </location>
</feature>
<dbReference type="InterPro" id="IPR017452">
    <property type="entry name" value="GPCR_Rhodpsn_7TM"/>
</dbReference>
<sequence length="433" mass="49375">MNTSAVESVVTCEPYNFLECHLARWIWRILPGLCICVGTIGNLLNVIILKRLNLRRFPRNIFLVFLAVSDATFLWTFALNDVLFALHGYTFLEHGDVLCRTTWFVGYTAGAFSTWVLVLLTMERTLALKAPVFSRKMLTMKNCNLACGVTLTVIAVLNCNVLYGFDYKDYAHGEQLSPEFQNVTKIVASDYPCFFVSKGYMDFYYTKWNIISMTLYFVIPIVFSIVGNINIAMVIVLRRRKTAKNKVPDMIFTLTSSAREYGKSTDGTCNSSTDFNYTNVILQNTNFSMVGTINSDRDETQLKTDLSTSNTKPTRDGSFNRHDTTITKSESKKKKRKGKRGQHATRLLFCICVSLILTSIPCAVYEVIRGHLEDVSPKVASSLQLSRAVTHSLLYMNFALNFFFYFVSGTLFKNEWKKMVRQTRQSLKRLHIC</sequence>
<dbReference type="Proteomes" id="UP000828390">
    <property type="component" value="Unassembled WGS sequence"/>
</dbReference>
<keyword evidence="7" id="KW-0807">Transducer</keyword>
<feature type="transmembrane region" description="Helical" evidence="9">
    <location>
        <begin position="61"/>
        <end position="84"/>
    </location>
</feature>
<feature type="compositionally biased region" description="Polar residues" evidence="8">
    <location>
        <begin position="303"/>
        <end position="312"/>
    </location>
</feature>
<feature type="transmembrane region" description="Helical" evidence="9">
    <location>
        <begin position="344"/>
        <end position="368"/>
    </location>
</feature>
<dbReference type="InterPro" id="IPR000276">
    <property type="entry name" value="GPCR_Rhodpsn"/>
</dbReference>
<feature type="transmembrane region" description="Helical" evidence="9">
    <location>
        <begin position="388"/>
        <end position="412"/>
    </location>
</feature>
<evidence type="ECO:0000256" key="2">
    <source>
        <dbReference type="ARBA" id="ARBA00022692"/>
    </source>
</evidence>
<reference evidence="11" key="2">
    <citation type="submission" date="2020-11" db="EMBL/GenBank/DDBJ databases">
        <authorList>
            <person name="McCartney M.A."/>
            <person name="Auch B."/>
            <person name="Kono T."/>
            <person name="Mallez S."/>
            <person name="Becker A."/>
            <person name="Gohl D.M."/>
            <person name="Silverstein K.A.T."/>
            <person name="Koren S."/>
            <person name="Bechman K.B."/>
            <person name="Herman A."/>
            <person name="Abrahante J.E."/>
            <person name="Garbe J."/>
        </authorList>
    </citation>
    <scope>NUCLEOTIDE SEQUENCE</scope>
    <source>
        <strain evidence="11">Duluth1</strain>
        <tissue evidence="11">Whole animal</tissue>
    </source>
</reference>
<reference evidence="11" key="1">
    <citation type="journal article" date="2019" name="bioRxiv">
        <title>The Genome of the Zebra Mussel, Dreissena polymorpha: A Resource for Invasive Species Research.</title>
        <authorList>
            <person name="McCartney M.A."/>
            <person name="Auch B."/>
            <person name="Kono T."/>
            <person name="Mallez S."/>
            <person name="Zhang Y."/>
            <person name="Obille A."/>
            <person name="Becker A."/>
            <person name="Abrahante J.E."/>
            <person name="Garbe J."/>
            <person name="Badalamenti J.P."/>
            <person name="Herman A."/>
            <person name="Mangelson H."/>
            <person name="Liachko I."/>
            <person name="Sullivan S."/>
            <person name="Sone E.D."/>
            <person name="Koren S."/>
            <person name="Silverstein K.A.T."/>
            <person name="Beckman K.B."/>
            <person name="Gohl D.M."/>
        </authorList>
    </citation>
    <scope>NUCLEOTIDE SEQUENCE</scope>
    <source>
        <strain evidence="11">Duluth1</strain>
        <tissue evidence="11">Whole animal</tissue>
    </source>
</reference>
<evidence type="ECO:0000256" key="5">
    <source>
        <dbReference type="ARBA" id="ARBA00023136"/>
    </source>
</evidence>
<evidence type="ECO:0000256" key="7">
    <source>
        <dbReference type="ARBA" id="ARBA00023224"/>
    </source>
</evidence>
<keyword evidence="4" id="KW-0297">G-protein coupled receptor</keyword>
<dbReference type="OrthoDB" id="10029014at2759"/>
<keyword evidence="2 9" id="KW-0812">Transmembrane</keyword>
<dbReference type="Pfam" id="PF00001">
    <property type="entry name" value="7tm_1"/>
    <property type="match status" value="1"/>
</dbReference>
<dbReference type="PANTHER" id="PTHR24243:SF230">
    <property type="entry name" value="G-PROTEIN COUPLED RECEPTORS FAMILY 1 PROFILE DOMAIN-CONTAINING PROTEIN"/>
    <property type="match status" value="1"/>
</dbReference>
<evidence type="ECO:0000256" key="4">
    <source>
        <dbReference type="ARBA" id="ARBA00023040"/>
    </source>
</evidence>
<protein>
    <recommendedName>
        <fullName evidence="10">G-protein coupled receptors family 1 profile domain-containing protein</fullName>
    </recommendedName>
</protein>
<name>A0A9D4F9S5_DREPO</name>
<feature type="domain" description="G-protein coupled receptors family 1 profile" evidence="10">
    <location>
        <begin position="41"/>
        <end position="405"/>
    </location>
</feature>
<evidence type="ECO:0000313" key="12">
    <source>
        <dbReference type="Proteomes" id="UP000828390"/>
    </source>
</evidence>
<evidence type="ECO:0000256" key="8">
    <source>
        <dbReference type="SAM" id="MobiDB-lite"/>
    </source>
</evidence>
<gene>
    <name evidence="11" type="ORF">DPMN_145388</name>
</gene>
<comment type="subcellular location">
    <subcellularLocation>
        <location evidence="1">Membrane</location>
        <topology evidence="1">Multi-pass membrane protein</topology>
    </subcellularLocation>
</comment>
<feature type="compositionally biased region" description="Basic and acidic residues" evidence="8">
    <location>
        <begin position="313"/>
        <end position="325"/>
    </location>
</feature>
<evidence type="ECO:0000259" key="10">
    <source>
        <dbReference type="PROSITE" id="PS50262"/>
    </source>
</evidence>
<dbReference type="GO" id="GO:0004930">
    <property type="term" value="F:G protein-coupled receptor activity"/>
    <property type="evidence" value="ECO:0007669"/>
    <property type="project" value="UniProtKB-KW"/>
</dbReference>
<proteinExistence type="predicted"/>
<organism evidence="11 12">
    <name type="scientific">Dreissena polymorpha</name>
    <name type="common">Zebra mussel</name>
    <name type="synonym">Mytilus polymorpha</name>
    <dbReference type="NCBI Taxonomy" id="45954"/>
    <lineage>
        <taxon>Eukaryota</taxon>
        <taxon>Metazoa</taxon>
        <taxon>Spiralia</taxon>
        <taxon>Lophotrochozoa</taxon>
        <taxon>Mollusca</taxon>
        <taxon>Bivalvia</taxon>
        <taxon>Autobranchia</taxon>
        <taxon>Heteroconchia</taxon>
        <taxon>Euheterodonta</taxon>
        <taxon>Imparidentia</taxon>
        <taxon>Neoheterodontei</taxon>
        <taxon>Myida</taxon>
        <taxon>Dreissenoidea</taxon>
        <taxon>Dreissenidae</taxon>
        <taxon>Dreissena</taxon>
    </lineage>
</organism>
<dbReference type="Gene3D" id="1.20.1070.10">
    <property type="entry name" value="Rhodopsin 7-helix transmembrane proteins"/>
    <property type="match status" value="1"/>
</dbReference>
<evidence type="ECO:0000256" key="6">
    <source>
        <dbReference type="ARBA" id="ARBA00023170"/>
    </source>
</evidence>
<keyword evidence="3 9" id="KW-1133">Transmembrane helix</keyword>
<keyword evidence="5 9" id="KW-0472">Membrane</keyword>